<keyword evidence="2" id="KW-1185">Reference proteome</keyword>
<gene>
    <name evidence="1" type="ORF">H6G72_11140</name>
</gene>
<dbReference type="Proteomes" id="UP000641954">
    <property type="component" value="Unassembled WGS sequence"/>
</dbReference>
<dbReference type="RefSeq" id="WP_190878269.1">
    <property type="nucleotide sequence ID" value="NZ_JACJSK010000012.1"/>
</dbReference>
<sequence length="82" mass="9306">MGTQKPGFFLYPTDNSNIPNRNPVSWFNAGTQKPGFFLYPTDNSNIPNRNPVSWFNCGDSETGFLFVSHSRGEWPFAPTYPE</sequence>
<name>A0ABR8EC95_9CYAN</name>
<reference evidence="1 2" key="1">
    <citation type="journal article" date="2020" name="ISME J.">
        <title>Comparative genomics reveals insights into cyanobacterial evolution and habitat adaptation.</title>
        <authorList>
            <person name="Chen M.Y."/>
            <person name="Teng W.K."/>
            <person name="Zhao L."/>
            <person name="Hu C.X."/>
            <person name="Zhou Y.K."/>
            <person name="Han B.P."/>
            <person name="Song L.R."/>
            <person name="Shu W.S."/>
        </authorList>
    </citation>
    <scope>NUCLEOTIDE SEQUENCE [LARGE SCALE GENOMIC DNA]</scope>
    <source>
        <strain evidence="1 2">FACHB-1370</strain>
    </source>
</reference>
<evidence type="ECO:0000313" key="2">
    <source>
        <dbReference type="Proteomes" id="UP000641954"/>
    </source>
</evidence>
<protein>
    <submittedName>
        <fullName evidence="1">Uncharacterized protein</fullName>
    </submittedName>
</protein>
<comment type="caution">
    <text evidence="1">The sequence shown here is derived from an EMBL/GenBank/DDBJ whole genome shotgun (WGS) entry which is preliminary data.</text>
</comment>
<evidence type="ECO:0000313" key="1">
    <source>
        <dbReference type="EMBL" id="MBD2544383.1"/>
    </source>
</evidence>
<organism evidence="1 2">
    <name type="scientific">Planktothricoides raciborskii FACHB-1370</name>
    <dbReference type="NCBI Taxonomy" id="2949576"/>
    <lineage>
        <taxon>Bacteria</taxon>
        <taxon>Bacillati</taxon>
        <taxon>Cyanobacteriota</taxon>
        <taxon>Cyanophyceae</taxon>
        <taxon>Oscillatoriophycideae</taxon>
        <taxon>Oscillatoriales</taxon>
        <taxon>Oscillatoriaceae</taxon>
        <taxon>Planktothricoides</taxon>
    </lineage>
</organism>
<proteinExistence type="predicted"/>
<accession>A0ABR8EC95</accession>
<dbReference type="EMBL" id="JACJSK010000012">
    <property type="protein sequence ID" value="MBD2544383.1"/>
    <property type="molecule type" value="Genomic_DNA"/>
</dbReference>